<accession>A0ABR1U6E4</accession>
<organism evidence="7 8">
    <name type="scientific">Apiospora phragmitis</name>
    <dbReference type="NCBI Taxonomy" id="2905665"/>
    <lineage>
        <taxon>Eukaryota</taxon>
        <taxon>Fungi</taxon>
        <taxon>Dikarya</taxon>
        <taxon>Ascomycota</taxon>
        <taxon>Pezizomycotina</taxon>
        <taxon>Sordariomycetes</taxon>
        <taxon>Xylariomycetidae</taxon>
        <taxon>Amphisphaeriales</taxon>
        <taxon>Apiosporaceae</taxon>
        <taxon>Apiospora</taxon>
    </lineage>
</organism>
<evidence type="ECO:0000256" key="5">
    <source>
        <dbReference type="ARBA" id="ARBA00023033"/>
    </source>
</evidence>
<keyword evidence="4" id="KW-0560">Oxidoreductase</keyword>
<comment type="pathway">
    <text evidence="1">Secondary metabolite biosynthesis.</text>
</comment>
<dbReference type="SUPFAM" id="SSF51905">
    <property type="entry name" value="FAD/NAD(P)-binding domain"/>
    <property type="match status" value="1"/>
</dbReference>
<dbReference type="PRINTS" id="PR00420">
    <property type="entry name" value="RNGMNOXGNASE"/>
</dbReference>
<keyword evidence="3" id="KW-0274">FAD</keyword>
<dbReference type="PANTHER" id="PTHR46972">
    <property type="entry name" value="MONOOXYGENASE ASQM-RELATED"/>
    <property type="match status" value="1"/>
</dbReference>
<evidence type="ECO:0000256" key="4">
    <source>
        <dbReference type="ARBA" id="ARBA00023002"/>
    </source>
</evidence>
<evidence type="ECO:0000313" key="8">
    <source>
        <dbReference type="Proteomes" id="UP001480595"/>
    </source>
</evidence>
<protein>
    <recommendedName>
        <fullName evidence="6">FAD-binding domain-containing protein</fullName>
    </recommendedName>
</protein>
<keyword evidence="5" id="KW-0503">Monooxygenase</keyword>
<dbReference type="Gene3D" id="3.50.50.60">
    <property type="entry name" value="FAD/NAD(P)-binding domain"/>
    <property type="match status" value="1"/>
</dbReference>
<evidence type="ECO:0000256" key="2">
    <source>
        <dbReference type="ARBA" id="ARBA00022630"/>
    </source>
</evidence>
<dbReference type="GeneID" id="92094005"/>
<evidence type="ECO:0000256" key="1">
    <source>
        <dbReference type="ARBA" id="ARBA00005179"/>
    </source>
</evidence>
<comment type="caution">
    <text evidence="7">The sequence shown here is derived from an EMBL/GenBank/DDBJ whole genome shotgun (WGS) entry which is preliminary data.</text>
</comment>
<sequence length="452" mass="48920">MTPQPLNIAIIGAGPAGCTLAHLLRRSLPEGSAKLEIFERETHLHDRDQGGTLDLHDETGLAALRAAGLMDTPAFDAAARRDGDAIVLCDKQMRRWLNIASTADGGWFAQGKPEMDRLALRRLLLESLPQDMITWGKQVVKVVNSPTDATSVLHFRDGSASSTRYDLVVGADGTYSVVRPLLTPHQPFFSGVGGWNMLCKQSEAARPLLTKMVNRGSLFAYSDGKVLMGQQLGSGDLYISMWGVKAEAWMDPAVAGYDVADPRQVKAALLDEFRSWAPELRELIASFDEARVWPRSLVMLPTGIRWDSRPGVTVLGDAAHVMCPFVGLGVNAAMGDAMGLADEISLAVKNGASTAEQLGRCLGKYEAGMFERAHAAQHFTEDIMKLMLFTPGAPCTVIEDYIVRVTSDDMGAKMTSAWGFLIAILLFLFQAIQCGGQGRDGGDAVSEIKCFS</sequence>
<evidence type="ECO:0000259" key="6">
    <source>
        <dbReference type="Pfam" id="PF01494"/>
    </source>
</evidence>
<evidence type="ECO:0000256" key="3">
    <source>
        <dbReference type="ARBA" id="ARBA00022827"/>
    </source>
</evidence>
<reference evidence="7 8" key="1">
    <citation type="submission" date="2023-01" db="EMBL/GenBank/DDBJ databases">
        <title>Analysis of 21 Apiospora genomes using comparative genomics revels a genus with tremendous synthesis potential of carbohydrate active enzymes and secondary metabolites.</title>
        <authorList>
            <person name="Sorensen T."/>
        </authorList>
    </citation>
    <scope>NUCLEOTIDE SEQUENCE [LARGE SCALE GENOMIC DNA]</scope>
    <source>
        <strain evidence="7 8">CBS 135458</strain>
    </source>
</reference>
<evidence type="ECO:0000313" key="7">
    <source>
        <dbReference type="EMBL" id="KAK8054466.1"/>
    </source>
</evidence>
<gene>
    <name evidence="7" type="ORF">PG994_009533</name>
</gene>
<dbReference type="Proteomes" id="UP001480595">
    <property type="component" value="Unassembled WGS sequence"/>
</dbReference>
<dbReference type="Pfam" id="PF01494">
    <property type="entry name" value="FAD_binding_3"/>
    <property type="match status" value="1"/>
</dbReference>
<name>A0ABR1U6E4_9PEZI</name>
<keyword evidence="2" id="KW-0285">Flavoprotein</keyword>
<dbReference type="RefSeq" id="XP_066713112.1">
    <property type="nucleotide sequence ID" value="XM_066860942.1"/>
</dbReference>
<dbReference type="EMBL" id="JAQQWL010000010">
    <property type="protein sequence ID" value="KAK8054466.1"/>
    <property type="molecule type" value="Genomic_DNA"/>
</dbReference>
<feature type="domain" description="FAD-binding" evidence="6">
    <location>
        <begin position="8"/>
        <end position="353"/>
    </location>
</feature>
<dbReference type="InterPro" id="IPR036188">
    <property type="entry name" value="FAD/NAD-bd_sf"/>
</dbReference>
<proteinExistence type="predicted"/>
<dbReference type="PANTHER" id="PTHR46972:SF1">
    <property type="entry name" value="FAD DEPENDENT OXIDOREDUCTASE DOMAIN-CONTAINING PROTEIN"/>
    <property type="match status" value="1"/>
</dbReference>
<dbReference type="InterPro" id="IPR002938">
    <property type="entry name" value="FAD-bd"/>
</dbReference>
<keyword evidence="8" id="KW-1185">Reference proteome</keyword>